<feature type="domain" description="HTH arsR-type" evidence="4">
    <location>
        <begin position="252"/>
        <end position="323"/>
    </location>
</feature>
<evidence type="ECO:0000256" key="3">
    <source>
        <dbReference type="ARBA" id="ARBA00023163"/>
    </source>
</evidence>
<keyword evidence="1" id="KW-0805">Transcription regulation</keyword>
<evidence type="ECO:0000259" key="4">
    <source>
        <dbReference type="SMART" id="SM00418"/>
    </source>
</evidence>
<reference evidence="5 6" key="1">
    <citation type="submission" date="2024-10" db="EMBL/GenBank/DDBJ databases">
        <title>The Natural Products Discovery Center: Release of the First 8490 Sequenced Strains for Exploring Actinobacteria Biosynthetic Diversity.</title>
        <authorList>
            <person name="Kalkreuter E."/>
            <person name="Kautsar S.A."/>
            <person name="Yang D."/>
            <person name="Bader C.D."/>
            <person name="Teijaro C.N."/>
            <person name="Fluegel L."/>
            <person name="Davis C.M."/>
            <person name="Simpson J.R."/>
            <person name="Lauterbach L."/>
            <person name="Steele A.D."/>
            <person name="Gui C."/>
            <person name="Meng S."/>
            <person name="Li G."/>
            <person name="Viehrig K."/>
            <person name="Ye F."/>
            <person name="Su P."/>
            <person name="Kiefer A.F."/>
            <person name="Nichols A."/>
            <person name="Cepeda A.J."/>
            <person name="Yan W."/>
            <person name="Fan B."/>
            <person name="Jiang Y."/>
            <person name="Adhikari A."/>
            <person name="Zheng C.-J."/>
            <person name="Schuster L."/>
            <person name="Cowan T.M."/>
            <person name="Smanski M.J."/>
            <person name="Chevrette M.G."/>
            <person name="De Carvalho L.P.S."/>
            <person name="Shen B."/>
        </authorList>
    </citation>
    <scope>NUCLEOTIDE SEQUENCE [LARGE SCALE GENOMIC DNA]</scope>
    <source>
        <strain evidence="5 6">NPDC019481</strain>
    </source>
</reference>
<evidence type="ECO:0000313" key="6">
    <source>
        <dbReference type="Proteomes" id="UP001611580"/>
    </source>
</evidence>
<evidence type="ECO:0000313" key="5">
    <source>
        <dbReference type="EMBL" id="MFI2489917.1"/>
    </source>
</evidence>
<protein>
    <submittedName>
        <fullName evidence="5">Helix-turn-helix domain-containing protein</fullName>
    </submittedName>
</protein>
<dbReference type="InterPro" id="IPR051011">
    <property type="entry name" value="Metal_resp_trans_reg"/>
</dbReference>
<dbReference type="InterPro" id="IPR036388">
    <property type="entry name" value="WH-like_DNA-bd_sf"/>
</dbReference>
<dbReference type="CDD" id="cd00090">
    <property type="entry name" value="HTH_ARSR"/>
    <property type="match status" value="1"/>
</dbReference>
<dbReference type="Gene3D" id="1.10.10.10">
    <property type="entry name" value="Winged helix-like DNA-binding domain superfamily/Winged helix DNA-binding domain"/>
    <property type="match status" value="1"/>
</dbReference>
<dbReference type="SMART" id="SM00418">
    <property type="entry name" value="HTH_ARSR"/>
    <property type="match status" value="1"/>
</dbReference>
<organism evidence="5 6">
    <name type="scientific">Promicromonospora kroppenstedtii</name>
    <dbReference type="NCBI Taxonomy" id="440482"/>
    <lineage>
        <taxon>Bacteria</taxon>
        <taxon>Bacillati</taxon>
        <taxon>Actinomycetota</taxon>
        <taxon>Actinomycetes</taxon>
        <taxon>Micrococcales</taxon>
        <taxon>Promicromonosporaceae</taxon>
        <taxon>Promicromonospora</taxon>
    </lineage>
</organism>
<gene>
    <name evidence="5" type="ORF">ACH47X_23595</name>
</gene>
<dbReference type="Pfam" id="PF12840">
    <property type="entry name" value="HTH_20"/>
    <property type="match status" value="1"/>
</dbReference>
<dbReference type="RefSeq" id="WP_397407447.1">
    <property type="nucleotide sequence ID" value="NZ_JBIRYI010000018.1"/>
</dbReference>
<name>A0ABW7XQW8_9MICO</name>
<dbReference type="InterPro" id="IPR011991">
    <property type="entry name" value="ArsR-like_HTH"/>
</dbReference>
<keyword evidence="6" id="KW-1185">Reference proteome</keyword>
<accession>A0ABW7XQW8</accession>
<keyword evidence="2" id="KW-0238">DNA-binding</keyword>
<dbReference type="EMBL" id="JBIRYI010000018">
    <property type="protein sequence ID" value="MFI2489917.1"/>
    <property type="molecule type" value="Genomic_DNA"/>
</dbReference>
<dbReference type="PANTHER" id="PTHR43132">
    <property type="entry name" value="ARSENICAL RESISTANCE OPERON REPRESSOR ARSR-RELATED"/>
    <property type="match status" value="1"/>
</dbReference>
<dbReference type="InterPro" id="IPR036390">
    <property type="entry name" value="WH_DNA-bd_sf"/>
</dbReference>
<dbReference type="InterPro" id="IPR001845">
    <property type="entry name" value="HTH_ArsR_DNA-bd_dom"/>
</dbReference>
<comment type="caution">
    <text evidence="5">The sequence shown here is derived from an EMBL/GenBank/DDBJ whole genome shotgun (WGS) entry which is preliminary data.</text>
</comment>
<keyword evidence="3" id="KW-0804">Transcription</keyword>
<proteinExistence type="predicted"/>
<dbReference type="PANTHER" id="PTHR43132:SF6">
    <property type="entry name" value="HTH-TYPE TRANSCRIPTIONAL REPRESSOR CZRA"/>
    <property type="match status" value="1"/>
</dbReference>
<sequence>MLRIHFSAVDLMRTRVGDRLDPMWELVLSIHQMVRPESYFASWSRRSRRRLHKTGLLRDAELLAALAPASGYFPDFLTPMSVPTNFGEGVETVLSTDKKRLCAEVGRLDAPRGSGSWLADVAAGRPTALHRLGVAMRRYHRTVVAPHRDQAAQISGRAVTRLAHRTLAQGVEAALGGLGPATRWRSPVLEVAYPVTRDLHLEGRGLSLVPTFFGINHPIALADPALRPVLVYPVPREAFWQPDDEADPPGTDALRELLGETRATVLRLLDAELTTTALASRTATSPSSVSRHTAVLRRAGLITTTRNGTSVLHVRTTMGDALVHRG</sequence>
<dbReference type="SUPFAM" id="SSF46785">
    <property type="entry name" value="Winged helix' DNA-binding domain"/>
    <property type="match status" value="1"/>
</dbReference>
<evidence type="ECO:0000256" key="2">
    <source>
        <dbReference type="ARBA" id="ARBA00023125"/>
    </source>
</evidence>
<dbReference type="Proteomes" id="UP001611580">
    <property type="component" value="Unassembled WGS sequence"/>
</dbReference>
<evidence type="ECO:0000256" key="1">
    <source>
        <dbReference type="ARBA" id="ARBA00023015"/>
    </source>
</evidence>